<evidence type="ECO:0000259" key="2">
    <source>
        <dbReference type="Pfam" id="PF00437"/>
    </source>
</evidence>
<evidence type="ECO:0000313" key="4">
    <source>
        <dbReference type="Proteomes" id="UP001620597"/>
    </source>
</evidence>
<dbReference type="InterPro" id="IPR001482">
    <property type="entry name" value="T2SS/T4SS_dom"/>
</dbReference>
<dbReference type="InterPro" id="IPR050921">
    <property type="entry name" value="T4SS_GSP_E_ATPase"/>
</dbReference>
<gene>
    <name evidence="3" type="ORF">WG929_05615</name>
</gene>
<evidence type="ECO:0000256" key="1">
    <source>
        <dbReference type="ARBA" id="ARBA00006611"/>
    </source>
</evidence>
<keyword evidence="4" id="KW-1185">Reference proteome</keyword>
<comment type="caution">
    <text evidence="3">The sequence shown here is derived from an EMBL/GenBank/DDBJ whole genome shotgun (WGS) entry which is preliminary data.</text>
</comment>
<dbReference type="InterPro" id="IPR027417">
    <property type="entry name" value="P-loop_NTPase"/>
</dbReference>
<dbReference type="Proteomes" id="UP001620597">
    <property type="component" value="Unassembled WGS sequence"/>
</dbReference>
<name>A0ABW8NG28_9GAMM</name>
<dbReference type="RefSeq" id="WP_416205244.1">
    <property type="nucleotide sequence ID" value="NZ_JBBKTX010000005.1"/>
</dbReference>
<dbReference type="SUPFAM" id="SSF52540">
    <property type="entry name" value="P-loop containing nucleoside triphosphate hydrolases"/>
    <property type="match status" value="1"/>
</dbReference>
<dbReference type="Pfam" id="PF00437">
    <property type="entry name" value="T2SSE"/>
    <property type="match status" value="1"/>
</dbReference>
<dbReference type="Gene3D" id="3.40.50.300">
    <property type="entry name" value="P-loop containing nucleotide triphosphate hydrolases"/>
    <property type="match status" value="1"/>
</dbReference>
<dbReference type="EMBL" id="JBBKTX010000005">
    <property type="protein sequence ID" value="MFK4751884.1"/>
    <property type="molecule type" value="Genomic_DNA"/>
</dbReference>
<dbReference type="CDD" id="cd01130">
    <property type="entry name" value="VirB11-like_ATPase"/>
    <property type="match status" value="1"/>
</dbReference>
<sequence length="212" mass="23240">MTAEMWRFLADSVRQGANLVIAGGSSAGKTSLLNVLSSQIPLTERVITIEETQELRLNHPHVVTLESRLGNGEGLGVITLTDLLKTALRMRADRIIVGEVRGDEVFDMLQAMNVGHDGSMTTVHANSPRDVLNRFEYLALKSLPTMPPLMIQQMIASAIDVIIHLQRGGDGRRRIASIATLTQSDTRTELDIRFQSSQPRADEAVAAQRSSI</sequence>
<evidence type="ECO:0000313" key="3">
    <source>
        <dbReference type="EMBL" id="MFK4751884.1"/>
    </source>
</evidence>
<accession>A0ABW8NG28</accession>
<dbReference type="PANTHER" id="PTHR30486">
    <property type="entry name" value="TWITCHING MOTILITY PROTEIN PILT"/>
    <property type="match status" value="1"/>
</dbReference>
<comment type="similarity">
    <text evidence="1">Belongs to the GSP E family.</text>
</comment>
<reference evidence="3 4" key="1">
    <citation type="submission" date="2024-03" db="EMBL/GenBank/DDBJ databases">
        <title>High-quality draft genome sequence of Oceanobacter sp. wDCs-4.</title>
        <authorList>
            <person name="Dong C."/>
        </authorList>
    </citation>
    <scope>NUCLEOTIDE SEQUENCE [LARGE SCALE GENOMIC DNA]</scope>
    <source>
        <strain evidence="4">wDCs-4</strain>
    </source>
</reference>
<proteinExistence type="inferred from homology"/>
<dbReference type="PANTHER" id="PTHR30486:SF15">
    <property type="entry name" value="TYPE II_IV SECRETION SYSTEM ATPASE"/>
    <property type="match status" value="1"/>
</dbReference>
<protein>
    <submittedName>
        <fullName evidence="3">CpaF/VirB11 family protein</fullName>
    </submittedName>
</protein>
<feature type="domain" description="Bacterial type II secretion system protein E" evidence="2">
    <location>
        <begin position="14"/>
        <end position="167"/>
    </location>
</feature>
<organism evidence="3 4">
    <name type="scientific">Oceanobacter antarcticus</name>
    <dbReference type="NCBI Taxonomy" id="3133425"/>
    <lineage>
        <taxon>Bacteria</taxon>
        <taxon>Pseudomonadati</taxon>
        <taxon>Pseudomonadota</taxon>
        <taxon>Gammaproteobacteria</taxon>
        <taxon>Oceanospirillales</taxon>
        <taxon>Oceanospirillaceae</taxon>
        <taxon>Oceanobacter</taxon>
    </lineage>
</organism>